<dbReference type="PANTHER" id="PTHR46797">
    <property type="entry name" value="HTH-TYPE TRANSCRIPTIONAL REGULATOR"/>
    <property type="match status" value="1"/>
</dbReference>
<dbReference type="SUPFAM" id="SSF48452">
    <property type="entry name" value="TPR-like"/>
    <property type="match status" value="1"/>
</dbReference>
<dbReference type="InterPro" id="IPR050807">
    <property type="entry name" value="TransReg_Diox_bact_type"/>
</dbReference>
<dbReference type="SMART" id="SM00530">
    <property type="entry name" value="HTH_XRE"/>
    <property type="match status" value="1"/>
</dbReference>
<evidence type="ECO:0000313" key="4">
    <source>
        <dbReference type="Proteomes" id="UP001612915"/>
    </source>
</evidence>
<proteinExistence type="predicted"/>
<dbReference type="SUPFAM" id="SSF47413">
    <property type="entry name" value="lambda repressor-like DNA-binding domains"/>
    <property type="match status" value="1"/>
</dbReference>
<evidence type="ECO:0000313" key="3">
    <source>
        <dbReference type="EMBL" id="MFI7585926.1"/>
    </source>
</evidence>
<accession>A0ABW8AHU9</accession>
<gene>
    <name evidence="3" type="ORF">ACIB24_02485</name>
</gene>
<dbReference type="PANTHER" id="PTHR46797:SF1">
    <property type="entry name" value="METHYLPHOSPHONATE SYNTHASE"/>
    <property type="match status" value="1"/>
</dbReference>
<evidence type="ECO:0000259" key="2">
    <source>
        <dbReference type="PROSITE" id="PS50943"/>
    </source>
</evidence>
<dbReference type="Pfam" id="PF13560">
    <property type="entry name" value="HTH_31"/>
    <property type="match status" value="1"/>
</dbReference>
<evidence type="ECO:0000256" key="1">
    <source>
        <dbReference type="ARBA" id="ARBA00023125"/>
    </source>
</evidence>
<comment type="caution">
    <text evidence="3">The sequence shown here is derived from an EMBL/GenBank/DDBJ whole genome shotgun (WGS) entry which is preliminary data.</text>
</comment>
<dbReference type="EMBL" id="JBITLV010000001">
    <property type="protein sequence ID" value="MFI7585926.1"/>
    <property type="molecule type" value="Genomic_DNA"/>
</dbReference>
<dbReference type="RefSeq" id="WP_398274664.1">
    <property type="nucleotide sequence ID" value="NZ_JBITLV010000001.1"/>
</dbReference>
<feature type="domain" description="HTH cro/C1-type" evidence="2">
    <location>
        <begin position="8"/>
        <end position="63"/>
    </location>
</feature>
<sequence length="404" mass="43822">MSSLGERVSEYRARRGMSQRELATEVGRSESWVSQVERDVLQVERVPVLQALADALGVTVRDLRPDAAALPHTSSEHKVSDLEALRMVITGHPAPTLVLAPPRQLSADLDDLTRRVADAWTLTHASAFSEANAVLVELVPDLEAAWRQAKRGQRQQLARLLADAYQAASSAFARLEEADAAWVAADRAVTVAELGGDPLGALSGLFRMAHAFITLQRLDQAEHVAQTGIDALAETAESDTATPEQLSVYGALHLVRAIVYARAGQRAQAHDMLEAARRIGQRLGEDRNDYETEFGPTNVELHAIAVAADLGDAGQALDIAANVDPSALSAERQSRFYIDVARAHTQRRHTGEALNALLQAEAQAPEQTYTHVLARQLIRDLLALAGRRAPEELVELARRSAALP</sequence>
<reference evidence="3 4" key="1">
    <citation type="submission" date="2024-10" db="EMBL/GenBank/DDBJ databases">
        <title>The Natural Products Discovery Center: Release of the First 8490 Sequenced Strains for Exploring Actinobacteria Biosynthetic Diversity.</title>
        <authorList>
            <person name="Kalkreuter E."/>
            <person name="Kautsar S.A."/>
            <person name="Yang D."/>
            <person name="Bader C.D."/>
            <person name="Teijaro C.N."/>
            <person name="Fluegel L."/>
            <person name="Davis C.M."/>
            <person name="Simpson J.R."/>
            <person name="Lauterbach L."/>
            <person name="Steele A.D."/>
            <person name="Gui C."/>
            <person name="Meng S."/>
            <person name="Li G."/>
            <person name="Viehrig K."/>
            <person name="Ye F."/>
            <person name="Su P."/>
            <person name="Kiefer A.F."/>
            <person name="Nichols A."/>
            <person name="Cepeda A.J."/>
            <person name="Yan W."/>
            <person name="Fan B."/>
            <person name="Jiang Y."/>
            <person name="Adhikari A."/>
            <person name="Zheng C.-J."/>
            <person name="Schuster L."/>
            <person name="Cowan T.M."/>
            <person name="Smanski M.J."/>
            <person name="Chevrette M.G."/>
            <person name="De Carvalho L.P.S."/>
            <person name="Shen B."/>
        </authorList>
    </citation>
    <scope>NUCLEOTIDE SEQUENCE [LARGE SCALE GENOMIC DNA]</scope>
    <source>
        <strain evidence="3 4">NPDC049639</strain>
    </source>
</reference>
<dbReference type="InterPro" id="IPR011990">
    <property type="entry name" value="TPR-like_helical_dom_sf"/>
</dbReference>
<dbReference type="Gene3D" id="1.10.260.40">
    <property type="entry name" value="lambda repressor-like DNA-binding domains"/>
    <property type="match status" value="1"/>
</dbReference>
<dbReference type="Proteomes" id="UP001612915">
    <property type="component" value="Unassembled WGS sequence"/>
</dbReference>
<organism evidence="3 4">
    <name type="scientific">Spongisporangium articulatum</name>
    <dbReference type="NCBI Taxonomy" id="3362603"/>
    <lineage>
        <taxon>Bacteria</taxon>
        <taxon>Bacillati</taxon>
        <taxon>Actinomycetota</taxon>
        <taxon>Actinomycetes</taxon>
        <taxon>Kineosporiales</taxon>
        <taxon>Kineosporiaceae</taxon>
        <taxon>Spongisporangium</taxon>
    </lineage>
</organism>
<keyword evidence="4" id="KW-1185">Reference proteome</keyword>
<protein>
    <submittedName>
        <fullName evidence="3">Helix-turn-helix domain-containing protein</fullName>
    </submittedName>
</protein>
<dbReference type="InterPro" id="IPR001387">
    <property type="entry name" value="Cro/C1-type_HTH"/>
</dbReference>
<name>A0ABW8AHU9_9ACTN</name>
<keyword evidence="1" id="KW-0238">DNA-binding</keyword>
<dbReference type="CDD" id="cd00093">
    <property type="entry name" value="HTH_XRE"/>
    <property type="match status" value="1"/>
</dbReference>
<dbReference type="PROSITE" id="PS50943">
    <property type="entry name" value="HTH_CROC1"/>
    <property type="match status" value="1"/>
</dbReference>
<dbReference type="InterPro" id="IPR010982">
    <property type="entry name" value="Lambda_DNA-bd_dom_sf"/>
</dbReference>